<keyword evidence="5" id="KW-0560">Oxidoreductase</keyword>
<dbReference type="SUPFAM" id="SSF54373">
    <property type="entry name" value="FAD-linked reductases, C-terminal domain"/>
    <property type="match status" value="1"/>
</dbReference>
<dbReference type="InterPro" id="IPR023209">
    <property type="entry name" value="DAO"/>
</dbReference>
<dbReference type="InterPro" id="IPR006076">
    <property type="entry name" value="FAD-dep_OxRdtase"/>
</dbReference>
<dbReference type="AlphaFoldDB" id="A0A7S2Z293"/>
<feature type="non-terminal residue" evidence="7">
    <location>
        <position position="1"/>
    </location>
</feature>
<feature type="domain" description="FAD dependent oxidoreductase" evidence="6">
    <location>
        <begin position="13"/>
        <end position="310"/>
    </location>
</feature>
<dbReference type="GO" id="GO:0003884">
    <property type="term" value="F:D-amino-acid oxidase activity"/>
    <property type="evidence" value="ECO:0007669"/>
    <property type="project" value="InterPro"/>
</dbReference>
<sequence length="317" mass="34623">VAENVAGDPNRGVASGGAGGLWFPYLCESTERTGRWANETRVRYEQLLQDGLGFEDNGVAVKDVWQCYSPGNDLPPWAPDCPTLELLSVAQVEEKYAPGLPQYMIDQDDFLAYQFEAPIVQVDLFLGHLRRLIEGMGGALVERKVAGPIESLEADVLVNCAGIGNAVEVEGLESDARMRPVRGQIVHCENRANITEAVTIGAGAESAYMIPRGDVVVYGGTSDDGQWDLSVNEDTVEDIIRRCKKLLPEEYTQGMEDRIVGHWVGLRPYREEMVSVEAKTLEDGRVVVNNYGHGGSGFTLCWGCADEVVRMAQAPGT</sequence>
<evidence type="ECO:0000313" key="7">
    <source>
        <dbReference type="EMBL" id="CAE0017494.1"/>
    </source>
</evidence>
<dbReference type="Pfam" id="PF01266">
    <property type="entry name" value="DAO"/>
    <property type="match status" value="1"/>
</dbReference>
<dbReference type="GO" id="GO:0005737">
    <property type="term" value="C:cytoplasm"/>
    <property type="evidence" value="ECO:0007669"/>
    <property type="project" value="TreeGrafter"/>
</dbReference>
<comment type="cofactor">
    <cofactor evidence="1">
        <name>FAD</name>
        <dbReference type="ChEBI" id="CHEBI:57692"/>
    </cofactor>
</comment>
<evidence type="ECO:0000256" key="3">
    <source>
        <dbReference type="ARBA" id="ARBA00022630"/>
    </source>
</evidence>
<evidence type="ECO:0000259" key="6">
    <source>
        <dbReference type="Pfam" id="PF01266"/>
    </source>
</evidence>
<evidence type="ECO:0000256" key="2">
    <source>
        <dbReference type="ARBA" id="ARBA00006730"/>
    </source>
</evidence>
<dbReference type="GO" id="GO:0071949">
    <property type="term" value="F:FAD binding"/>
    <property type="evidence" value="ECO:0007669"/>
    <property type="project" value="InterPro"/>
</dbReference>
<name>A0A7S2Z293_9CHLO</name>
<dbReference type="SUPFAM" id="SSF51971">
    <property type="entry name" value="Nucleotide-binding domain"/>
    <property type="match status" value="1"/>
</dbReference>
<dbReference type="EMBL" id="HBHU01005564">
    <property type="protein sequence ID" value="CAE0017494.1"/>
    <property type="molecule type" value="Transcribed_RNA"/>
</dbReference>
<accession>A0A7S2Z293</accession>
<evidence type="ECO:0000256" key="5">
    <source>
        <dbReference type="ARBA" id="ARBA00023002"/>
    </source>
</evidence>
<protein>
    <recommendedName>
        <fullName evidence="6">FAD dependent oxidoreductase domain-containing protein</fullName>
    </recommendedName>
</protein>
<gene>
    <name evidence="7" type="ORF">CLAU1311_LOCUS3584</name>
</gene>
<dbReference type="PANTHER" id="PTHR11530">
    <property type="entry name" value="D-AMINO ACID OXIDASE"/>
    <property type="match status" value="1"/>
</dbReference>
<comment type="similarity">
    <text evidence="2">Belongs to the DAMOX/DASOX family.</text>
</comment>
<dbReference type="Gene3D" id="3.40.50.720">
    <property type="entry name" value="NAD(P)-binding Rossmann-like Domain"/>
    <property type="match status" value="1"/>
</dbReference>
<evidence type="ECO:0000256" key="1">
    <source>
        <dbReference type="ARBA" id="ARBA00001974"/>
    </source>
</evidence>
<keyword evidence="4" id="KW-0274">FAD</keyword>
<evidence type="ECO:0000256" key="4">
    <source>
        <dbReference type="ARBA" id="ARBA00022827"/>
    </source>
</evidence>
<dbReference type="PANTHER" id="PTHR11530:SF11">
    <property type="entry name" value="D-ASPARTATE OXIDASE"/>
    <property type="match status" value="1"/>
</dbReference>
<dbReference type="Gene3D" id="3.30.9.10">
    <property type="entry name" value="D-Amino Acid Oxidase, subunit A, domain 2"/>
    <property type="match status" value="1"/>
</dbReference>
<dbReference type="GO" id="GO:0019478">
    <property type="term" value="P:D-amino acid catabolic process"/>
    <property type="evidence" value="ECO:0007669"/>
    <property type="project" value="TreeGrafter"/>
</dbReference>
<organism evidence="7">
    <name type="scientific">Chloropicon laureae</name>
    <dbReference type="NCBI Taxonomy" id="464258"/>
    <lineage>
        <taxon>Eukaryota</taxon>
        <taxon>Viridiplantae</taxon>
        <taxon>Chlorophyta</taxon>
        <taxon>Chloropicophyceae</taxon>
        <taxon>Chloropicales</taxon>
        <taxon>Chloropicaceae</taxon>
        <taxon>Chloropicon</taxon>
    </lineage>
</organism>
<proteinExistence type="inferred from homology"/>
<reference evidence="7" key="1">
    <citation type="submission" date="2021-01" db="EMBL/GenBank/DDBJ databases">
        <authorList>
            <person name="Corre E."/>
            <person name="Pelletier E."/>
            <person name="Niang G."/>
            <person name="Scheremetjew M."/>
            <person name="Finn R."/>
            <person name="Kale V."/>
            <person name="Holt S."/>
            <person name="Cochrane G."/>
            <person name="Meng A."/>
            <person name="Brown T."/>
            <person name="Cohen L."/>
        </authorList>
    </citation>
    <scope>NUCLEOTIDE SEQUENCE</scope>
    <source>
        <strain evidence="7">RCC856</strain>
    </source>
</reference>
<keyword evidence="3" id="KW-0285">Flavoprotein</keyword>